<dbReference type="InParanoid" id="D2A1B2"/>
<feature type="compositionally biased region" description="Basic and acidic residues" evidence="1">
    <location>
        <begin position="15"/>
        <end position="35"/>
    </location>
</feature>
<keyword evidence="3" id="KW-1185">Reference proteome</keyword>
<organism evidence="2 3">
    <name type="scientific">Tribolium castaneum</name>
    <name type="common">Red flour beetle</name>
    <dbReference type="NCBI Taxonomy" id="7070"/>
    <lineage>
        <taxon>Eukaryota</taxon>
        <taxon>Metazoa</taxon>
        <taxon>Ecdysozoa</taxon>
        <taxon>Arthropoda</taxon>
        <taxon>Hexapoda</taxon>
        <taxon>Insecta</taxon>
        <taxon>Pterygota</taxon>
        <taxon>Neoptera</taxon>
        <taxon>Endopterygota</taxon>
        <taxon>Coleoptera</taxon>
        <taxon>Polyphaga</taxon>
        <taxon>Cucujiformia</taxon>
        <taxon>Tenebrionidae</taxon>
        <taxon>Tenebrionidae incertae sedis</taxon>
        <taxon>Tribolium</taxon>
    </lineage>
</organism>
<proteinExistence type="predicted"/>
<feature type="region of interest" description="Disordered" evidence="1">
    <location>
        <begin position="49"/>
        <end position="69"/>
    </location>
</feature>
<sequence length="87" mass="9744">MKCVRNSPLSVKASQKRENHAEAKSGMKYRESHQAETRGFITLSAEDARGWLTPGRGSPPRLQRGRASRRGLRVIVTSANKRRISVN</sequence>
<dbReference type="Proteomes" id="UP000007266">
    <property type="component" value="Linkage group 4"/>
</dbReference>
<evidence type="ECO:0000256" key="1">
    <source>
        <dbReference type="SAM" id="MobiDB-lite"/>
    </source>
</evidence>
<accession>D2A1B2</accession>
<reference evidence="2 3" key="1">
    <citation type="journal article" date="2008" name="Nature">
        <title>The genome of the model beetle and pest Tribolium castaneum.</title>
        <authorList>
            <consortium name="Tribolium Genome Sequencing Consortium"/>
            <person name="Richards S."/>
            <person name="Gibbs R.A."/>
            <person name="Weinstock G.M."/>
            <person name="Brown S.J."/>
            <person name="Denell R."/>
            <person name="Beeman R.W."/>
            <person name="Gibbs R."/>
            <person name="Beeman R.W."/>
            <person name="Brown S.J."/>
            <person name="Bucher G."/>
            <person name="Friedrich M."/>
            <person name="Grimmelikhuijzen C.J."/>
            <person name="Klingler M."/>
            <person name="Lorenzen M."/>
            <person name="Richards S."/>
            <person name="Roth S."/>
            <person name="Schroder R."/>
            <person name="Tautz D."/>
            <person name="Zdobnov E.M."/>
            <person name="Muzny D."/>
            <person name="Gibbs R.A."/>
            <person name="Weinstock G.M."/>
            <person name="Attaway T."/>
            <person name="Bell S."/>
            <person name="Buhay C.J."/>
            <person name="Chandrabose M.N."/>
            <person name="Chavez D."/>
            <person name="Clerk-Blankenburg K.P."/>
            <person name="Cree A."/>
            <person name="Dao M."/>
            <person name="Davis C."/>
            <person name="Chacko J."/>
            <person name="Dinh H."/>
            <person name="Dugan-Rocha S."/>
            <person name="Fowler G."/>
            <person name="Garner T.T."/>
            <person name="Garnes J."/>
            <person name="Gnirke A."/>
            <person name="Hawes A."/>
            <person name="Hernandez J."/>
            <person name="Hines S."/>
            <person name="Holder M."/>
            <person name="Hume J."/>
            <person name="Jhangiani S.N."/>
            <person name="Joshi V."/>
            <person name="Khan Z.M."/>
            <person name="Jackson L."/>
            <person name="Kovar C."/>
            <person name="Kowis A."/>
            <person name="Lee S."/>
            <person name="Lewis L.R."/>
            <person name="Margolis J."/>
            <person name="Morgan M."/>
            <person name="Nazareth L.V."/>
            <person name="Nguyen N."/>
            <person name="Okwuonu G."/>
            <person name="Parker D."/>
            <person name="Richards S."/>
            <person name="Ruiz S.J."/>
            <person name="Santibanez J."/>
            <person name="Savard J."/>
            <person name="Scherer S.E."/>
            <person name="Schneider B."/>
            <person name="Sodergren E."/>
            <person name="Tautz D."/>
            <person name="Vattahil S."/>
            <person name="Villasana D."/>
            <person name="White C.S."/>
            <person name="Wright R."/>
            <person name="Park Y."/>
            <person name="Beeman R.W."/>
            <person name="Lord J."/>
            <person name="Oppert B."/>
            <person name="Lorenzen M."/>
            <person name="Brown S."/>
            <person name="Wang L."/>
            <person name="Savard J."/>
            <person name="Tautz D."/>
            <person name="Richards S."/>
            <person name="Weinstock G."/>
            <person name="Gibbs R.A."/>
            <person name="Liu Y."/>
            <person name="Worley K."/>
            <person name="Weinstock G."/>
            <person name="Elsik C.G."/>
            <person name="Reese J.T."/>
            <person name="Elhaik E."/>
            <person name="Landan G."/>
            <person name="Graur D."/>
            <person name="Arensburger P."/>
            <person name="Atkinson P."/>
            <person name="Beeman R.W."/>
            <person name="Beidler J."/>
            <person name="Brown S.J."/>
            <person name="Demuth J.P."/>
            <person name="Drury D.W."/>
            <person name="Du Y.Z."/>
            <person name="Fujiwara H."/>
            <person name="Lorenzen M."/>
            <person name="Maselli V."/>
            <person name="Osanai M."/>
            <person name="Park Y."/>
            <person name="Robertson H.M."/>
            <person name="Tu Z."/>
            <person name="Wang J.J."/>
            <person name="Wang S."/>
            <person name="Richards S."/>
            <person name="Song H."/>
            <person name="Zhang L."/>
            <person name="Sodergren E."/>
            <person name="Werner D."/>
            <person name="Stanke M."/>
            <person name="Morgenstern B."/>
            <person name="Solovyev V."/>
            <person name="Kosarev P."/>
            <person name="Brown G."/>
            <person name="Chen H.C."/>
            <person name="Ermolaeva O."/>
            <person name="Hlavina W."/>
            <person name="Kapustin Y."/>
            <person name="Kiryutin B."/>
            <person name="Kitts P."/>
            <person name="Maglott D."/>
            <person name="Pruitt K."/>
            <person name="Sapojnikov V."/>
            <person name="Souvorov A."/>
            <person name="Mackey A.J."/>
            <person name="Waterhouse R.M."/>
            <person name="Wyder S."/>
            <person name="Zdobnov E.M."/>
            <person name="Zdobnov E.M."/>
            <person name="Wyder S."/>
            <person name="Kriventseva E.V."/>
            <person name="Kadowaki T."/>
            <person name="Bork P."/>
            <person name="Aranda M."/>
            <person name="Bao R."/>
            <person name="Beermann A."/>
            <person name="Berns N."/>
            <person name="Bolognesi R."/>
            <person name="Bonneton F."/>
            <person name="Bopp D."/>
            <person name="Brown S.J."/>
            <person name="Bucher G."/>
            <person name="Butts T."/>
            <person name="Chaumot A."/>
            <person name="Denell R.E."/>
            <person name="Ferrier D.E."/>
            <person name="Friedrich M."/>
            <person name="Gordon C.M."/>
            <person name="Jindra M."/>
            <person name="Klingler M."/>
            <person name="Lan Q."/>
            <person name="Lattorff H.M."/>
            <person name="Laudet V."/>
            <person name="von Levetsow C."/>
            <person name="Liu Z."/>
            <person name="Lutz R."/>
            <person name="Lynch J.A."/>
            <person name="da Fonseca R.N."/>
            <person name="Posnien N."/>
            <person name="Reuter R."/>
            <person name="Roth S."/>
            <person name="Savard J."/>
            <person name="Schinko J.B."/>
            <person name="Schmitt C."/>
            <person name="Schoppmeier M."/>
            <person name="Schroder R."/>
            <person name="Shippy T.D."/>
            <person name="Simonnet F."/>
            <person name="Marques-Souza H."/>
            <person name="Tautz D."/>
            <person name="Tomoyasu Y."/>
            <person name="Trauner J."/>
            <person name="Van der Zee M."/>
            <person name="Vervoort M."/>
            <person name="Wittkopp N."/>
            <person name="Wimmer E.A."/>
            <person name="Yang X."/>
            <person name="Jones A.K."/>
            <person name="Sattelle D.B."/>
            <person name="Ebert P.R."/>
            <person name="Nelson D."/>
            <person name="Scott J.G."/>
            <person name="Beeman R.W."/>
            <person name="Muthukrishnan S."/>
            <person name="Kramer K.J."/>
            <person name="Arakane Y."/>
            <person name="Beeman R.W."/>
            <person name="Zhu Q."/>
            <person name="Hogenkamp D."/>
            <person name="Dixit R."/>
            <person name="Oppert B."/>
            <person name="Jiang H."/>
            <person name="Zou Z."/>
            <person name="Marshall J."/>
            <person name="Elpidina E."/>
            <person name="Vinokurov K."/>
            <person name="Oppert C."/>
            <person name="Zou Z."/>
            <person name="Evans J."/>
            <person name="Lu Z."/>
            <person name="Zhao P."/>
            <person name="Sumathipala N."/>
            <person name="Altincicek B."/>
            <person name="Vilcinskas A."/>
            <person name="Williams M."/>
            <person name="Hultmark D."/>
            <person name="Hetru C."/>
            <person name="Jiang H."/>
            <person name="Grimmelikhuijzen C.J."/>
            <person name="Hauser F."/>
            <person name="Cazzamali G."/>
            <person name="Williamson M."/>
            <person name="Park Y."/>
            <person name="Li B."/>
            <person name="Tanaka Y."/>
            <person name="Predel R."/>
            <person name="Neupert S."/>
            <person name="Schachtner J."/>
            <person name="Verleyen P."/>
            <person name="Raible F."/>
            <person name="Bork P."/>
            <person name="Friedrich M."/>
            <person name="Walden K.K."/>
            <person name="Robertson H.M."/>
            <person name="Angeli S."/>
            <person name="Foret S."/>
            <person name="Bucher G."/>
            <person name="Schuetz S."/>
            <person name="Maleszka R."/>
            <person name="Wimmer E.A."/>
            <person name="Beeman R.W."/>
            <person name="Lorenzen M."/>
            <person name="Tomoyasu Y."/>
            <person name="Miller S.C."/>
            <person name="Grossmann D."/>
            <person name="Bucher G."/>
        </authorList>
    </citation>
    <scope>NUCLEOTIDE SEQUENCE [LARGE SCALE GENOMIC DNA]</scope>
    <source>
        <strain evidence="2 3">Georgia GA2</strain>
    </source>
</reference>
<dbReference type="HOGENOM" id="CLU_2486252_0_0_1"/>
<dbReference type="AlphaFoldDB" id="D2A1B2"/>
<gene>
    <name evidence="2" type="primary">GLEAN_07116</name>
    <name evidence="2" type="ORF">TcasGA2_TC007116</name>
</gene>
<evidence type="ECO:0000313" key="2">
    <source>
        <dbReference type="EMBL" id="EFA01555.1"/>
    </source>
</evidence>
<reference evidence="2 3" key="2">
    <citation type="journal article" date="2010" name="Nucleic Acids Res.">
        <title>BeetleBase in 2010: revisions to provide comprehensive genomic information for Tribolium castaneum.</title>
        <authorList>
            <person name="Kim H.S."/>
            <person name="Murphy T."/>
            <person name="Xia J."/>
            <person name="Caragea D."/>
            <person name="Park Y."/>
            <person name="Beeman R.W."/>
            <person name="Lorenzen M.D."/>
            <person name="Butcher S."/>
            <person name="Manak J.R."/>
            <person name="Brown S.J."/>
        </authorList>
    </citation>
    <scope>GENOME REANNOTATION</scope>
    <source>
        <strain evidence="2 3">Georgia GA2</strain>
    </source>
</reference>
<name>D2A1B2_TRICA</name>
<protein>
    <submittedName>
        <fullName evidence="2">Uncharacterized protein</fullName>
    </submittedName>
</protein>
<evidence type="ECO:0000313" key="3">
    <source>
        <dbReference type="Proteomes" id="UP000007266"/>
    </source>
</evidence>
<dbReference type="EMBL" id="KQ971338">
    <property type="protein sequence ID" value="EFA01555.1"/>
    <property type="molecule type" value="Genomic_DNA"/>
</dbReference>
<feature type="region of interest" description="Disordered" evidence="1">
    <location>
        <begin position="1"/>
        <end position="35"/>
    </location>
</feature>